<evidence type="ECO:0000259" key="3">
    <source>
        <dbReference type="Pfam" id="PF00884"/>
    </source>
</evidence>
<sequence>MAEKPNVILITTDQQRYDSVGMSGSSFVKTPNMDRLGREGAFFRRAYCPNTVCSPSRASIMTGLHLSRHGAYNIGTAALDPSRFLSHELRRAGYRTYHVGKAHWYPWGTVNPETAPIGEDGAPLRDFVGFDAAEVSIGHAGPGGITGHYAYWMRSKGYDPAAFQARKRFDKDDNGTSDYELPVSLHSGTWIAERAVQYLENHDHSEPFYLNLGFPDPHHPHMVPMDFKDRVDPEAIPYPAIPEPDAEEDPRLPEHIPHFRKGTINDSRFRGRFGMAGNQNTPWADYFRDREKGKGTRAYYYTLVQLIDKQLGILLDALDRLKLAEDTIVIFTSDHGEMLGDHGIGQKGPLVYEGVTRVPLLIRYPNSFRGRTVEDCVSLVDLLPTVLDYAGIPDTLRRDGISLKPLLEEERKLRRPGVRIEYKEEPDRIRYKAWVTPEWKLAVYLGESFGELYDLKNDPEEKINRFGDPNYEAVHLRLMTELLNDLERSEPVSGRESRV</sequence>
<name>A0AA96LB60_9BACL</name>
<evidence type="ECO:0000313" key="4">
    <source>
        <dbReference type="EMBL" id="WNQ09938.1"/>
    </source>
</evidence>
<dbReference type="GO" id="GO:0046872">
    <property type="term" value="F:metal ion binding"/>
    <property type="evidence" value="ECO:0007669"/>
    <property type="project" value="UniProtKB-KW"/>
</dbReference>
<dbReference type="KEGG" id="paun:MJA45_20270"/>
<feature type="domain" description="Sulfatase N-terminal" evidence="3">
    <location>
        <begin position="5"/>
        <end position="392"/>
    </location>
</feature>
<dbReference type="Proteomes" id="UP001305702">
    <property type="component" value="Chromosome"/>
</dbReference>
<gene>
    <name evidence="4" type="ORF">MJA45_20270</name>
</gene>
<dbReference type="InterPro" id="IPR017850">
    <property type="entry name" value="Alkaline_phosphatase_core_sf"/>
</dbReference>
<dbReference type="GO" id="GO:0005737">
    <property type="term" value="C:cytoplasm"/>
    <property type="evidence" value="ECO:0007669"/>
    <property type="project" value="TreeGrafter"/>
</dbReference>
<dbReference type="PANTHER" id="PTHR45953:SF1">
    <property type="entry name" value="IDURONATE 2-SULFATASE"/>
    <property type="match status" value="1"/>
</dbReference>
<dbReference type="Pfam" id="PF00884">
    <property type="entry name" value="Sulfatase"/>
    <property type="match status" value="1"/>
</dbReference>
<dbReference type="PANTHER" id="PTHR45953">
    <property type="entry name" value="IDURONATE 2-SULFATASE"/>
    <property type="match status" value="1"/>
</dbReference>
<reference evidence="4 5" key="1">
    <citation type="submission" date="2022-02" db="EMBL/GenBank/DDBJ databases">
        <title>Paenibacillus sp. MBLB1776 Whole Genome Shotgun Sequencing.</title>
        <authorList>
            <person name="Hwang C.Y."/>
            <person name="Cho E.-S."/>
            <person name="Seo M.-J."/>
        </authorList>
    </citation>
    <scope>NUCLEOTIDE SEQUENCE [LARGE SCALE GENOMIC DNA]</scope>
    <source>
        <strain evidence="4 5">MBLB1776</strain>
    </source>
</reference>
<dbReference type="Gene3D" id="3.40.720.10">
    <property type="entry name" value="Alkaline Phosphatase, subunit A"/>
    <property type="match status" value="1"/>
</dbReference>
<dbReference type="EMBL" id="CP130318">
    <property type="protein sequence ID" value="WNQ09938.1"/>
    <property type="molecule type" value="Genomic_DNA"/>
</dbReference>
<evidence type="ECO:0000256" key="2">
    <source>
        <dbReference type="ARBA" id="ARBA00022801"/>
    </source>
</evidence>
<keyword evidence="2" id="KW-0378">Hydrolase</keyword>
<dbReference type="InterPro" id="IPR000917">
    <property type="entry name" value="Sulfatase_N"/>
</dbReference>
<keyword evidence="5" id="KW-1185">Reference proteome</keyword>
<evidence type="ECO:0000313" key="5">
    <source>
        <dbReference type="Proteomes" id="UP001305702"/>
    </source>
</evidence>
<keyword evidence="1" id="KW-0479">Metal-binding</keyword>
<dbReference type="GO" id="GO:0008484">
    <property type="term" value="F:sulfuric ester hydrolase activity"/>
    <property type="evidence" value="ECO:0007669"/>
    <property type="project" value="TreeGrafter"/>
</dbReference>
<dbReference type="SUPFAM" id="SSF53649">
    <property type="entry name" value="Alkaline phosphatase-like"/>
    <property type="match status" value="1"/>
</dbReference>
<proteinExistence type="predicted"/>
<organism evidence="4 5">
    <name type="scientific">Paenibacillus aurantius</name>
    <dbReference type="NCBI Taxonomy" id="2918900"/>
    <lineage>
        <taxon>Bacteria</taxon>
        <taxon>Bacillati</taxon>
        <taxon>Bacillota</taxon>
        <taxon>Bacilli</taxon>
        <taxon>Bacillales</taxon>
        <taxon>Paenibacillaceae</taxon>
        <taxon>Paenibacillus</taxon>
    </lineage>
</organism>
<evidence type="ECO:0000256" key="1">
    <source>
        <dbReference type="ARBA" id="ARBA00022723"/>
    </source>
</evidence>
<protein>
    <submittedName>
        <fullName evidence="4">Sulfatase-like hydrolase/transferase</fullName>
    </submittedName>
</protein>
<dbReference type="RefSeq" id="WP_315603712.1">
    <property type="nucleotide sequence ID" value="NZ_CP130318.1"/>
</dbReference>
<accession>A0AA96LB60</accession>
<dbReference type="AlphaFoldDB" id="A0AA96LB60"/>